<evidence type="ECO:0000313" key="2">
    <source>
        <dbReference type="Proteomes" id="UP000054524"/>
    </source>
</evidence>
<keyword evidence="2" id="KW-1185">Reference proteome</keyword>
<dbReference type="Pfam" id="PF06296">
    <property type="entry name" value="RelE"/>
    <property type="match status" value="1"/>
</dbReference>
<dbReference type="PIRSF" id="PIRSF018634">
    <property type="entry name" value="UCP018634"/>
    <property type="match status" value="1"/>
</dbReference>
<comment type="caution">
    <text evidence="1">The sequence shown here is derived from an EMBL/GenBank/DDBJ whole genome shotgun (WGS) entry which is preliminary data.</text>
</comment>
<gene>
    <name evidence="1" type="ORF">NESG_02483</name>
</gene>
<name>A0A086IYW1_NEMA1</name>
<accession>A0A086IYW1</accession>
<dbReference type="InterPro" id="IPR009387">
    <property type="entry name" value="HigB-2"/>
</dbReference>
<proteinExistence type="predicted"/>
<reference evidence="1 2" key="1">
    <citation type="journal article" date="2014" name="Genome Announc.">
        <title>Genome Sequence of the Microsporidian Species Nematocida sp1 Strain ERTm6 (ATCC PRA-372).</title>
        <authorList>
            <person name="Bakowski M.A."/>
            <person name="Priest M."/>
            <person name="Young S."/>
            <person name="Cuomo C.A."/>
            <person name="Troemel E.R."/>
        </authorList>
    </citation>
    <scope>NUCLEOTIDE SEQUENCE [LARGE SCALE GENOMIC DNA]</scope>
    <source>
        <strain evidence="1 2">ERTm6</strain>
    </source>
</reference>
<protein>
    <recommendedName>
        <fullName evidence="3">Type II toxin-antitoxin system RelE/ParE family toxin</fullName>
    </recommendedName>
</protein>
<feature type="non-terminal residue" evidence="1">
    <location>
        <position position="1"/>
    </location>
</feature>
<dbReference type="EMBL" id="AKIJ01000017">
    <property type="protein sequence ID" value="KFG25079.1"/>
    <property type="molecule type" value="Genomic_DNA"/>
</dbReference>
<dbReference type="HOGENOM" id="CLU_132631_0_0_1"/>
<dbReference type="Proteomes" id="UP000054524">
    <property type="component" value="Unassembled WGS sequence"/>
</dbReference>
<sequence length="126" mass="14235">VRIFKTKWVARFVRRERISDADLKEAIERAERGLIDADLGGGLIKQRVARPGQGRSGGFRMIVAYRTEDRAFFLYGFAKSERENIDDDELQTLRDIAAEFLANDDTALDEAVSIGKLQEIENGEDA</sequence>
<evidence type="ECO:0008006" key="3">
    <source>
        <dbReference type="Google" id="ProtNLM"/>
    </source>
</evidence>
<organism evidence="1 2">
    <name type="scientific">Nematocida ausubeli (strain ATCC PRA-371 / ERTm2)</name>
    <name type="common">Nematode killer fungus</name>
    <dbReference type="NCBI Taxonomy" id="1913371"/>
    <lineage>
        <taxon>Eukaryota</taxon>
        <taxon>Fungi</taxon>
        <taxon>Fungi incertae sedis</taxon>
        <taxon>Microsporidia</taxon>
        <taxon>Nematocida</taxon>
    </lineage>
</organism>
<dbReference type="AlphaFoldDB" id="A0A086IYW1"/>
<evidence type="ECO:0000313" key="1">
    <source>
        <dbReference type="EMBL" id="KFG25079.1"/>
    </source>
</evidence>